<accession>A0AAE3QVY7</accession>
<evidence type="ECO:0000259" key="2">
    <source>
        <dbReference type="Pfam" id="PF01609"/>
    </source>
</evidence>
<dbReference type="Proteomes" id="UP001241110">
    <property type="component" value="Unassembled WGS sequence"/>
</dbReference>
<gene>
    <name evidence="3" type="ORF">QNI16_38610</name>
</gene>
<dbReference type="InterPro" id="IPR002559">
    <property type="entry name" value="Transposase_11"/>
</dbReference>
<evidence type="ECO:0000313" key="4">
    <source>
        <dbReference type="Proteomes" id="UP001241110"/>
    </source>
</evidence>
<keyword evidence="1" id="KW-1133">Transmembrane helix</keyword>
<feature type="domain" description="Transposase IS4-like" evidence="2">
    <location>
        <begin position="52"/>
        <end position="206"/>
    </location>
</feature>
<keyword evidence="1" id="KW-0812">Transmembrane</keyword>
<dbReference type="SUPFAM" id="SSF53098">
    <property type="entry name" value="Ribonuclease H-like"/>
    <property type="match status" value="1"/>
</dbReference>
<reference evidence="3" key="1">
    <citation type="submission" date="2023-05" db="EMBL/GenBank/DDBJ databases">
        <authorList>
            <person name="Zhang X."/>
        </authorList>
    </citation>
    <scope>NUCLEOTIDE SEQUENCE</scope>
    <source>
        <strain evidence="3">YF14B1</strain>
    </source>
</reference>
<proteinExistence type="predicted"/>
<dbReference type="GO" id="GO:0006313">
    <property type="term" value="P:DNA transposition"/>
    <property type="evidence" value="ECO:0007669"/>
    <property type="project" value="InterPro"/>
</dbReference>
<dbReference type="RefSeq" id="WP_313990034.1">
    <property type="nucleotide sequence ID" value="NZ_JASJOS010000053.1"/>
</dbReference>
<dbReference type="EMBL" id="JASJOS010000053">
    <property type="protein sequence ID" value="MDJ1486450.1"/>
    <property type="molecule type" value="Genomic_DNA"/>
</dbReference>
<dbReference type="PANTHER" id="PTHR33258:SF1">
    <property type="entry name" value="TRANSPOSASE INSL FOR INSERTION SEQUENCE ELEMENT IS186A-RELATED"/>
    <property type="match status" value="1"/>
</dbReference>
<dbReference type="AlphaFoldDB" id="A0AAE3QVY7"/>
<name>A0AAE3QVY7_9BACT</name>
<dbReference type="PANTHER" id="PTHR33258">
    <property type="entry name" value="TRANSPOSASE INSL FOR INSERTION SEQUENCE ELEMENT IS186A-RELATED"/>
    <property type="match status" value="1"/>
</dbReference>
<keyword evidence="1" id="KW-0472">Membrane</keyword>
<evidence type="ECO:0000313" key="3">
    <source>
        <dbReference type="EMBL" id="MDJ1486450.1"/>
    </source>
</evidence>
<dbReference type="Gene3D" id="3.90.350.10">
    <property type="entry name" value="Transposase Inhibitor Protein From Tn5, Chain A, domain 1"/>
    <property type="match status" value="1"/>
</dbReference>
<dbReference type="GO" id="GO:0003677">
    <property type="term" value="F:DNA binding"/>
    <property type="evidence" value="ECO:0007669"/>
    <property type="project" value="InterPro"/>
</dbReference>
<feature type="transmembrane region" description="Helical" evidence="1">
    <location>
        <begin position="12"/>
        <end position="35"/>
    </location>
</feature>
<protein>
    <submittedName>
        <fullName evidence="3">Transposase</fullName>
    </submittedName>
</protein>
<organism evidence="3 4">
    <name type="scientific">Xanthocytophaga flava</name>
    <dbReference type="NCBI Taxonomy" id="3048013"/>
    <lineage>
        <taxon>Bacteria</taxon>
        <taxon>Pseudomonadati</taxon>
        <taxon>Bacteroidota</taxon>
        <taxon>Cytophagia</taxon>
        <taxon>Cytophagales</taxon>
        <taxon>Rhodocytophagaceae</taxon>
        <taxon>Xanthocytophaga</taxon>
    </lineage>
</organism>
<dbReference type="GO" id="GO:0004803">
    <property type="term" value="F:transposase activity"/>
    <property type="evidence" value="ECO:0007669"/>
    <property type="project" value="InterPro"/>
</dbReference>
<comment type="caution">
    <text evidence="3">The sequence shown here is derived from an EMBL/GenBank/DDBJ whole genome shotgun (WGS) entry which is preliminary data.</text>
</comment>
<dbReference type="InterPro" id="IPR012337">
    <property type="entry name" value="RNaseH-like_sf"/>
</dbReference>
<sequence length="217" mass="25872">MDSTEWKIGQYPLHVLVLAANVKGVAVPVYFRIYAHKGVLSEKERINFIRKSLSIIDLTGKLLIADREFIGKEWFDFLSKNQIDFLIRLRKGIYQQWVDLEHKQYEKLQKKALKKGYAHTEFSLQKQPYRLEIYRNENQSEKEPLVYLLTNRVKKKRIGKQYRKRWKIEYCFKHLKTNGFNLEQVAFQDTTKIRLLISFVIVAYILALEQGILQEES</sequence>
<dbReference type="Pfam" id="PF01609">
    <property type="entry name" value="DDE_Tnp_1"/>
    <property type="match status" value="1"/>
</dbReference>
<feature type="non-terminal residue" evidence="3">
    <location>
        <position position="217"/>
    </location>
</feature>
<evidence type="ECO:0000256" key="1">
    <source>
        <dbReference type="SAM" id="Phobius"/>
    </source>
</evidence>